<comment type="caution">
    <text evidence="1">The sequence shown here is derived from an EMBL/GenBank/DDBJ whole genome shotgun (WGS) entry which is preliminary data.</text>
</comment>
<dbReference type="RefSeq" id="WP_170141487.1">
    <property type="nucleotide sequence ID" value="NZ_QUNI01000013.1"/>
</dbReference>
<keyword evidence="2" id="KW-1185">Reference proteome</keyword>
<protein>
    <submittedName>
        <fullName evidence="1">Uncharacterized protein</fullName>
    </submittedName>
</protein>
<sequence length="52" mass="6259">MNEFEIKKISYDEAFDRMKKAGMDITYEEAVLILDFLHGLTYLVLKKHFKFK</sequence>
<proteinExistence type="predicted"/>
<organism evidence="1 2">
    <name type="scientific">Flavobacterium aquicola</name>
    <dbReference type="NCBI Taxonomy" id="1682742"/>
    <lineage>
        <taxon>Bacteria</taxon>
        <taxon>Pseudomonadati</taxon>
        <taxon>Bacteroidota</taxon>
        <taxon>Flavobacteriia</taxon>
        <taxon>Flavobacteriales</taxon>
        <taxon>Flavobacteriaceae</taxon>
        <taxon>Flavobacterium</taxon>
    </lineage>
</organism>
<reference evidence="1 2" key="1">
    <citation type="submission" date="2018-08" db="EMBL/GenBank/DDBJ databases">
        <title>Genomic Encyclopedia of Archaeal and Bacterial Type Strains, Phase II (KMG-II): from individual species to whole genera.</title>
        <authorList>
            <person name="Goeker M."/>
        </authorList>
    </citation>
    <scope>NUCLEOTIDE SEQUENCE [LARGE SCALE GENOMIC DNA]</scope>
    <source>
        <strain evidence="1 2">DSM 100880</strain>
    </source>
</reference>
<evidence type="ECO:0000313" key="2">
    <source>
        <dbReference type="Proteomes" id="UP000257136"/>
    </source>
</evidence>
<accession>A0A3E0E737</accession>
<dbReference type="Proteomes" id="UP000257136">
    <property type="component" value="Unassembled WGS sequence"/>
</dbReference>
<name>A0A3E0E737_9FLAO</name>
<gene>
    <name evidence="1" type="ORF">C8P67_11316</name>
</gene>
<dbReference type="EMBL" id="QUNI01000013">
    <property type="protein sequence ID" value="REG94051.1"/>
    <property type="molecule type" value="Genomic_DNA"/>
</dbReference>
<evidence type="ECO:0000313" key="1">
    <source>
        <dbReference type="EMBL" id="REG94051.1"/>
    </source>
</evidence>
<dbReference type="AlphaFoldDB" id="A0A3E0E737"/>